<sequence>MLRINTLLAFTAAVQPLLAAPATNAALSKEGLRLVKTSESDPGQWVTEQEKFDRFTSQNIGFVDITDTRDQEVLSILSGESSPQLITRAVIYPKGALHKDEGDQLLAKTSVEGPKSWLKTYSDFHTRNYMTSTGVQAANWLFSQVKSIASNNSAITVKQFRHSSFNQRSIIAQLPGNSSDLVVVGAHLDSVTKTLNGRSPGAEDDGSGTVVILEALRVLAQSGLRPNNTIEFHWYAAEEAGLLGSADVWANYKTSRKSVISYLNQDMAGYSSSGTPAVYQDYVSPALTRYVTTLIKEYLGITPNTSSCGYACSDHASARANGFPAAFVADDVFSNASPYIHSAEDTYDKIMWPTILTHAKIVVSYLVEASYI</sequence>
<gene>
    <name evidence="16" type="ORF">UV8b_01773</name>
</gene>
<dbReference type="RefSeq" id="XP_042995205.1">
    <property type="nucleotide sequence ID" value="XM_043139271.1"/>
</dbReference>
<organism evidence="16 17">
    <name type="scientific">Ustilaginoidea virens</name>
    <name type="common">Rice false smut fungus</name>
    <name type="synonym">Villosiclava virens</name>
    <dbReference type="NCBI Taxonomy" id="1159556"/>
    <lineage>
        <taxon>Eukaryota</taxon>
        <taxon>Fungi</taxon>
        <taxon>Dikarya</taxon>
        <taxon>Ascomycota</taxon>
        <taxon>Pezizomycotina</taxon>
        <taxon>Sordariomycetes</taxon>
        <taxon>Hypocreomycetidae</taxon>
        <taxon>Hypocreales</taxon>
        <taxon>Clavicipitaceae</taxon>
        <taxon>Ustilaginoidea</taxon>
    </lineage>
</organism>
<evidence type="ECO:0000256" key="1">
    <source>
        <dbReference type="ARBA" id="ARBA00001947"/>
    </source>
</evidence>
<keyword evidence="5 14" id="KW-0479">Metal-binding</keyword>
<accession>A0A8E5HLK2</accession>
<dbReference type="InterPro" id="IPR007484">
    <property type="entry name" value="Peptidase_M28"/>
</dbReference>
<reference evidence="16" key="1">
    <citation type="submission" date="2020-03" db="EMBL/GenBank/DDBJ databases">
        <title>A mixture of massive structural variations and highly conserved coding sequences in Ustilaginoidea virens genome.</title>
        <authorList>
            <person name="Zhang K."/>
            <person name="Zhao Z."/>
            <person name="Zhang Z."/>
            <person name="Li Y."/>
            <person name="Hsiang T."/>
            <person name="Sun W."/>
        </authorList>
    </citation>
    <scope>NUCLEOTIDE SEQUENCE</scope>
    <source>
        <strain evidence="16">UV-8b</strain>
    </source>
</reference>
<dbReference type="KEGG" id="uvi:66062551"/>
<evidence type="ECO:0000256" key="2">
    <source>
        <dbReference type="ARBA" id="ARBA00011245"/>
    </source>
</evidence>
<dbReference type="PANTHER" id="PTHR12147">
    <property type="entry name" value="METALLOPEPTIDASE M28 FAMILY MEMBER"/>
    <property type="match status" value="1"/>
</dbReference>
<keyword evidence="8 14" id="KW-0862">Zinc</keyword>
<evidence type="ECO:0000256" key="5">
    <source>
        <dbReference type="ARBA" id="ARBA00022723"/>
    </source>
</evidence>
<evidence type="ECO:0000313" key="17">
    <source>
        <dbReference type="Proteomes" id="UP000027002"/>
    </source>
</evidence>
<dbReference type="AlphaFoldDB" id="A0A8E5HLK2"/>
<dbReference type="GO" id="GO:0006508">
    <property type="term" value="P:proteolysis"/>
    <property type="evidence" value="ECO:0007669"/>
    <property type="project" value="UniProtKB-KW"/>
</dbReference>
<dbReference type="InterPro" id="IPR045175">
    <property type="entry name" value="M28_fam"/>
</dbReference>
<dbReference type="GeneID" id="66062551"/>
<evidence type="ECO:0000313" key="16">
    <source>
        <dbReference type="EMBL" id="QUC17532.1"/>
    </source>
</evidence>
<keyword evidence="10" id="KW-1015">Disulfide bond</keyword>
<evidence type="ECO:0000256" key="13">
    <source>
        <dbReference type="ARBA" id="ARBA00043962"/>
    </source>
</evidence>
<comment type="cofactor">
    <cofactor evidence="1">
        <name>Zn(2+)</name>
        <dbReference type="ChEBI" id="CHEBI:29105"/>
    </cofactor>
</comment>
<dbReference type="SUPFAM" id="SSF53187">
    <property type="entry name" value="Zn-dependent exopeptidases"/>
    <property type="match status" value="1"/>
</dbReference>
<comment type="subunit">
    <text evidence="2">Monomer.</text>
</comment>
<comment type="similarity">
    <text evidence="13">Belongs to the peptidase M28 family. M28E subfamily.</text>
</comment>
<feature type="signal peptide" evidence="14">
    <location>
        <begin position="1"/>
        <end position="19"/>
    </location>
</feature>
<dbReference type="GO" id="GO:0004177">
    <property type="term" value="F:aminopeptidase activity"/>
    <property type="evidence" value="ECO:0007669"/>
    <property type="project" value="UniProtKB-KW"/>
</dbReference>
<evidence type="ECO:0000259" key="15">
    <source>
        <dbReference type="Pfam" id="PF04389"/>
    </source>
</evidence>
<feature type="domain" description="Peptidase M28" evidence="15">
    <location>
        <begin position="170"/>
        <end position="365"/>
    </location>
</feature>
<keyword evidence="9" id="KW-0865">Zymogen</keyword>
<dbReference type="Gene3D" id="3.40.630.10">
    <property type="entry name" value="Zn peptidases"/>
    <property type="match status" value="1"/>
</dbReference>
<dbReference type="PANTHER" id="PTHR12147:SF56">
    <property type="entry name" value="AMINOPEPTIDASE YDR415C-RELATED"/>
    <property type="match status" value="1"/>
</dbReference>
<evidence type="ECO:0000256" key="3">
    <source>
        <dbReference type="ARBA" id="ARBA00022438"/>
    </source>
</evidence>
<keyword evidence="11" id="KW-0325">Glycoprotein</keyword>
<keyword evidence="7 14" id="KW-0378">Hydrolase</keyword>
<protein>
    <recommendedName>
        <fullName evidence="14">Peptide hydrolase</fullName>
        <ecNumber evidence="14">3.4.-.-</ecNumber>
    </recommendedName>
</protein>
<dbReference type="EMBL" id="CP072754">
    <property type="protein sequence ID" value="QUC17532.1"/>
    <property type="molecule type" value="Genomic_DNA"/>
</dbReference>
<feature type="chain" id="PRO_5034445489" description="Peptide hydrolase" evidence="14">
    <location>
        <begin position="20"/>
        <end position="372"/>
    </location>
</feature>
<dbReference type="GO" id="GO:0046872">
    <property type="term" value="F:metal ion binding"/>
    <property type="evidence" value="ECO:0007669"/>
    <property type="project" value="UniProtKB-KW"/>
</dbReference>
<keyword evidence="4 14" id="KW-0645">Protease</keyword>
<comment type="function">
    <text evidence="12">Extracellular aminopeptidase that allows assimilation of proteinaceous substrates.</text>
</comment>
<evidence type="ECO:0000256" key="12">
    <source>
        <dbReference type="ARBA" id="ARBA00043843"/>
    </source>
</evidence>
<dbReference type="Proteomes" id="UP000027002">
    <property type="component" value="Chromosome 2"/>
</dbReference>
<evidence type="ECO:0000256" key="6">
    <source>
        <dbReference type="ARBA" id="ARBA00022729"/>
    </source>
</evidence>
<name>A0A8E5HLK2_USTVR</name>
<evidence type="ECO:0000256" key="14">
    <source>
        <dbReference type="RuleBase" id="RU361240"/>
    </source>
</evidence>
<evidence type="ECO:0000256" key="10">
    <source>
        <dbReference type="ARBA" id="ARBA00023157"/>
    </source>
</evidence>
<dbReference type="EC" id="3.4.-.-" evidence="14"/>
<keyword evidence="6 14" id="KW-0732">Signal</keyword>
<evidence type="ECO:0000256" key="11">
    <source>
        <dbReference type="ARBA" id="ARBA00023180"/>
    </source>
</evidence>
<keyword evidence="3" id="KW-0031">Aminopeptidase</keyword>
<evidence type="ECO:0000256" key="9">
    <source>
        <dbReference type="ARBA" id="ARBA00023145"/>
    </source>
</evidence>
<dbReference type="OrthoDB" id="2214at2759"/>
<dbReference type="Pfam" id="PF04389">
    <property type="entry name" value="Peptidase_M28"/>
    <property type="match status" value="1"/>
</dbReference>
<evidence type="ECO:0000256" key="4">
    <source>
        <dbReference type="ARBA" id="ARBA00022670"/>
    </source>
</evidence>
<evidence type="ECO:0000256" key="8">
    <source>
        <dbReference type="ARBA" id="ARBA00022833"/>
    </source>
</evidence>
<keyword evidence="17" id="KW-1185">Reference proteome</keyword>
<proteinExistence type="inferred from homology"/>
<dbReference type="GO" id="GO:0008235">
    <property type="term" value="F:metalloexopeptidase activity"/>
    <property type="evidence" value="ECO:0007669"/>
    <property type="project" value="InterPro"/>
</dbReference>
<evidence type="ECO:0000256" key="7">
    <source>
        <dbReference type="ARBA" id="ARBA00022801"/>
    </source>
</evidence>